<dbReference type="AlphaFoldDB" id="A0A2T8HTW0"/>
<dbReference type="SUPFAM" id="SSF56601">
    <property type="entry name" value="beta-lactamase/transpeptidase-like"/>
    <property type="match status" value="1"/>
</dbReference>
<dbReference type="InterPro" id="IPR012338">
    <property type="entry name" value="Beta-lactam/transpept-like"/>
</dbReference>
<dbReference type="OrthoDB" id="5377981at2"/>
<comment type="caution">
    <text evidence="4">The sequence shown here is derived from an EMBL/GenBank/DDBJ whole genome shotgun (WGS) entry which is preliminary data.</text>
</comment>
<feature type="domain" description="Beta-lactamase-related" evidence="2">
    <location>
        <begin position="69"/>
        <end position="398"/>
    </location>
</feature>
<dbReference type="Pfam" id="PF11954">
    <property type="entry name" value="DUF3471"/>
    <property type="match status" value="1"/>
</dbReference>
<dbReference type="InterPro" id="IPR001466">
    <property type="entry name" value="Beta-lactam-related"/>
</dbReference>
<dbReference type="Gene3D" id="2.40.128.600">
    <property type="match status" value="1"/>
</dbReference>
<dbReference type="Pfam" id="PF00144">
    <property type="entry name" value="Beta-lactamase"/>
    <property type="match status" value="1"/>
</dbReference>
<dbReference type="RefSeq" id="WP_116558638.1">
    <property type="nucleotide sequence ID" value="NZ_QDKM01000004.1"/>
</dbReference>
<reference evidence="4 5" key="1">
    <citation type="submission" date="2018-04" db="EMBL/GenBank/DDBJ databases">
        <title>Pararhodobacter oceanense sp. nov., isolated from marine intertidal sediment.</title>
        <authorList>
            <person name="Wang X.-L."/>
            <person name="Du Z.-J."/>
        </authorList>
    </citation>
    <scope>NUCLEOTIDE SEQUENCE [LARGE SCALE GENOMIC DNA]</scope>
    <source>
        <strain evidence="4 5">AM505</strain>
    </source>
</reference>
<evidence type="ECO:0000259" key="2">
    <source>
        <dbReference type="Pfam" id="PF00144"/>
    </source>
</evidence>
<evidence type="ECO:0000256" key="1">
    <source>
        <dbReference type="SAM" id="SignalP"/>
    </source>
</evidence>
<dbReference type="InterPro" id="IPR021860">
    <property type="entry name" value="Peptidase_S12_Pab87-rel_C"/>
</dbReference>
<accession>A0A2T8HTW0</accession>
<proteinExistence type="predicted"/>
<feature type="domain" description="Peptidase S12 Pab87-related C-terminal" evidence="3">
    <location>
        <begin position="440"/>
        <end position="528"/>
    </location>
</feature>
<keyword evidence="5" id="KW-1185">Reference proteome</keyword>
<dbReference type="PANTHER" id="PTHR46825:SF15">
    <property type="entry name" value="BETA-LACTAMASE-RELATED DOMAIN-CONTAINING PROTEIN"/>
    <property type="match status" value="1"/>
</dbReference>
<dbReference type="Gene3D" id="3.40.710.10">
    <property type="entry name" value="DD-peptidase/beta-lactamase superfamily"/>
    <property type="match status" value="1"/>
</dbReference>
<keyword evidence="4" id="KW-0378">Hydrolase</keyword>
<name>A0A2T8HTW0_9RHOB</name>
<dbReference type="EMBL" id="QDKM01000004">
    <property type="protein sequence ID" value="PVH28890.1"/>
    <property type="molecule type" value="Genomic_DNA"/>
</dbReference>
<keyword evidence="1" id="KW-0732">Signal</keyword>
<feature type="chain" id="PRO_5015687381" evidence="1">
    <location>
        <begin position="39"/>
        <end position="540"/>
    </location>
</feature>
<dbReference type="PANTHER" id="PTHR46825">
    <property type="entry name" value="D-ALANYL-D-ALANINE-CARBOXYPEPTIDASE/ENDOPEPTIDASE AMPH"/>
    <property type="match status" value="1"/>
</dbReference>
<sequence length="540" mass="56619">MPRPTRPDATLHPSLRLKPVGAGVALAFCLAAPLAAQAPVELPQPVGPPDQYVALAVSAAQIAQAIAALDDIIAEIWQRSGVPGLAVSVVHNGETVYARGFGQRRVDADPAVDADTAFLLASLSKPIGATVIARLVSQGVVTWDTPMRELLPWFALSDDWVTQHVTIGDLYAHRSGLPDHAGDLLEDIGYQRREVLERLSQLPLSPFRASYAYTNFGLTAAAEAAAAAAGQDWADLSQELLYAPLGMQATTSHHADFIARENRASSHIPTPEGYAVADLRQPDAQSPAGGASSSARDMAAWMVLILGNGTHNGESLISPEALLPAVSPQMISSPPRQMEARAGAYGYGFNTAVQPSGRVALSHSGAFALGAGTSVSMIPSLGLGITVLTNAAPTGAAEAISATFLDMAQFGQPTRDWFAGYSALMATLMAPIGELAGVARPADPAPPHDLSTYAGRYQNSYYGPVEVIAEGGALSLIIGPNGQVEPLSHWDGNDFTLAPFTENAPAGSISRVTFSAPEAGRSNSLRIEHLDPYGMGEFHR</sequence>
<evidence type="ECO:0000313" key="4">
    <source>
        <dbReference type="EMBL" id="PVH28890.1"/>
    </source>
</evidence>
<protein>
    <submittedName>
        <fullName evidence="4">Serine hydrolase</fullName>
    </submittedName>
</protein>
<dbReference type="Proteomes" id="UP000245911">
    <property type="component" value="Unassembled WGS sequence"/>
</dbReference>
<feature type="signal peptide" evidence="1">
    <location>
        <begin position="1"/>
        <end position="38"/>
    </location>
</feature>
<gene>
    <name evidence="4" type="ORF">DDE20_11525</name>
</gene>
<dbReference type="InterPro" id="IPR050491">
    <property type="entry name" value="AmpC-like"/>
</dbReference>
<organism evidence="4 5">
    <name type="scientific">Pararhodobacter oceanensis</name>
    <dbReference type="NCBI Taxonomy" id="2172121"/>
    <lineage>
        <taxon>Bacteria</taxon>
        <taxon>Pseudomonadati</taxon>
        <taxon>Pseudomonadota</taxon>
        <taxon>Alphaproteobacteria</taxon>
        <taxon>Rhodobacterales</taxon>
        <taxon>Paracoccaceae</taxon>
        <taxon>Pararhodobacter</taxon>
    </lineage>
</organism>
<evidence type="ECO:0000313" key="5">
    <source>
        <dbReference type="Proteomes" id="UP000245911"/>
    </source>
</evidence>
<dbReference type="GO" id="GO:0016787">
    <property type="term" value="F:hydrolase activity"/>
    <property type="evidence" value="ECO:0007669"/>
    <property type="project" value="UniProtKB-KW"/>
</dbReference>
<evidence type="ECO:0000259" key="3">
    <source>
        <dbReference type="Pfam" id="PF11954"/>
    </source>
</evidence>